<dbReference type="SUPFAM" id="SSF52540">
    <property type="entry name" value="P-loop containing nucleoside triphosphate hydrolases"/>
    <property type="match status" value="1"/>
</dbReference>
<dbReference type="Proteomes" id="UP001642484">
    <property type="component" value="Unassembled WGS sequence"/>
</dbReference>
<evidence type="ECO:0000256" key="2">
    <source>
        <dbReference type="ARBA" id="ARBA00022801"/>
    </source>
</evidence>
<evidence type="ECO:0000256" key="3">
    <source>
        <dbReference type="ARBA" id="ARBA00022806"/>
    </source>
</evidence>
<name>A0ABP0SN22_9DINO</name>
<keyword evidence="3" id="KW-0347">Helicase</keyword>
<protein>
    <recommendedName>
        <fullName evidence="5">DNA2/NAM7 helicase-like C-terminal domain-containing protein</fullName>
    </recommendedName>
</protein>
<dbReference type="CDD" id="cd18808">
    <property type="entry name" value="SF1_C_Upf1"/>
    <property type="match status" value="1"/>
</dbReference>
<organism evidence="6 7">
    <name type="scientific">Durusdinium trenchii</name>
    <dbReference type="NCBI Taxonomy" id="1381693"/>
    <lineage>
        <taxon>Eukaryota</taxon>
        <taxon>Sar</taxon>
        <taxon>Alveolata</taxon>
        <taxon>Dinophyceae</taxon>
        <taxon>Suessiales</taxon>
        <taxon>Symbiodiniaceae</taxon>
        <taxon>Durusdinium</taxon>
    </lineage>
</organism>
<gene>
    <name evidence="6" type="ORF">CCMP2556_LOCUS52644</name>
</gene>
<dbReference type="PANTHER" id="PTHR43788">
    <property type="entry name" value="DNA2/NAM7 HELICASE FAMILY MEMBER"/>
    <property type="match status" value="1"/>
</dbReference>
<feature type="domain" description="DNA2/NAM7 helicase-like C-terminal" evidence="5">
    <location>
        <begin position="2"/>
        <end position="199"/>
    </location>
</feature>
<sequence>MGISLFERLTMAEEPQFLAMQYRMTPAISAFPSSRFYQGRLQDDASVLGSPTLLQHPSKDRSMPLIFWQTSLEGPGERVSHLRTVDNSAGSRLNETEAQQAVDLASALASACGPGVGILCWYRAQVARVEQLLREKSLSQLHVGSVATAQGSEWDYVILSTVRRGGASMQGRLGILADGHILNVALTRARRGLVVLGDSATLSTDPNWKAFLDHCRQQDVLVDSVPRLTSDEALWSDAWQRALVPGFKVELCQLQSQPELNGKIGTVCCSGENGRWEETRRLALKPKNLQMVKEPQLAPSPGATKGKPAFGGLNALVAAEQPRSGVEFSTTLRFAAQQLQPQVTRCGKEVTVVDRSSPCHGMKGIVRSRGGAGVSVEFSKSFCMQQGPVQVRPGQKGLEVSAQGSLEHLLKPGLATWHGLKSKPELNAEWARVVSEEPSEGRWEVDLLSARVARRLAMKPENLAPEL</sequence>
<dbReference type="InterPro" id="IPR027417">
    <property type="entry name" value="P-loop_NTPase"/>
</dbReference>
<dbReference type="InterPro" id="IPR047187">
    <property type="entry name" value="SF1_C_Upf1"/>
</dbReference>
<dbReference type="EMBL" id="CAXAMN010027916">
    <property type="protein sequence ID" value="CAK9113800.1"/>
    <property type="molecule type" value="Genomic_DNA"/>
</dbReference>
<evidence type="ECO:0000313" key="6">
    <source>
        <dbReference type="EMBL" id="CAK9113800.1"/>
    </source>
</evidence>
<keyword evidence="4" id="KW-0067">ATP-binding</keyword>
<reference evidence="6 7" key="1">
    <citation type="submission" date="2024-02" db="EMBL/GenBank/DDBJ databases">
        <authorList>
            <person name="Chen Y."/>
            <person name="Shah S."/>
            <person name="Dougan E. K."/>
            <person name="Thang M."/>
            <person name="Chan C."/>
        </authorList>
    </citation>
    <scope>NUCLEOTIDE SEQUENCE [LARGE SCALE GENOMIC DNA]</scope>
</reference>
<evidence type="ECO:0000313" key="7">
    <source>
        <dbReference type="Proteomes" id="UP001642484"/>
    </source>
</evidence>
<dbReference type="InterPro" id="IPR050534">
    <property type="entry name" value="Coronavir_polyprotein_1ab"/>
</dbReference>
<keyword evidence="2" id="KW-0378">Hydrolase</keyword>
<dbReference type="InterPro" id="IPR041679">
    <property type="entry name" value="DNA2/NAM7-like_C"/>
</dbReference>
<keyword evidence="7" id="KW-1185">Reference proteome</keyword>
<evidence type="ECO:0000256" key="4">
    <source>
        <dbReference type="ARBA" id="ARBA00022840"/>
    </source>
</evidence>
<keyword evidence="1" id="KW-0547">Nucleotide-binding</keyword>
<dbReference type="Gene3D" id="3.40.50.300">
    <property type="entry name" value="P-loop containing nucleotide triphosphate hydrolases"/>
    <property type="match status" value="1"/>
</dbReference>
<comment type="caution">
    <text evidence="6">The sequence shown here is derived from an EMBL/GenBank/DDBJ whole genome shotgun (WGS) entry which is preliminary data.</text>
</comment>
<dbReference type="PANTHER" id="PTHR43788:SF16">
    <property type="entry name" value="HELICASE WITH ZINC FINGER 2"/>
    <property type="match status" value="1"/>
</dbReference>
<accession>A0ABP0SN22</accession>
<evidence type="ECO:0000259" key="5">
    <source>
        <dbReference type="Pfam" id="PF13087"/>
    </source>
</evidence>
<evidence type="ECO:0000256" key="1">
    <source>
        <dbReference type="ARBA" id="ARBA00022741"/>
    </source>
</evidence>
<proteinExistence type="predicted"/>
<dbReference type="Pfam" id="PF13087">
    <property type="entry name" value="AAA_12"/>
    <property type="match status" value="1"/>
</dbReference>